<proteinExistence type="predicted"/>
<evidence type="ECO:0000313" key="2">
    <source>
        <dbReference type="EMBL" id="MFC5864521.1"/>
    </source>
</evidence>
<organism evidence="2 3">
    <name type="scientific">Acidicapsa dinghuensis</name>
    <dbReference type="NCBI Taxonomy" id="2218256"/>
    <lineage>
        <taxon>Bacteria</taxon>
        <taxon>Pseudomonadati</taxon>
        <taxon>Acidobacteriota</taxon>
        <taxon>Terriglobia</taxon>
        <taxon>Terriglobales</taxon>
        <taxon>Acidobacteriaceae</taxon>
        <taxon>Acidicapsa</taxon>
    </lineage>
</organism>
<evidence type="ECO:0000313" key="3">
    <source>
        <dbReference type="Proteomes" id="UP001596091"/>
    </source>
</evidence>
<keyword evidence="3" id="KW-1185">Reference proteome</keyword>
<comment type="caution">
    <text evidence="2">The sequence shown here is derived from an EMBL/GenBank/DDBJ whole genome shotgun (WGS) entry which is preliminary data.</text>
</comment>
<dbReference type="Proteomes" id="UP001596091">
    <property type="component" value="Unassembled WGS sequence"/>
</dbReference>
<sequence>MLSAIHFRNRNYMPQPAPLLSLRILGNFHAPSASTWNESHTHLILRYADIDATAQIAVRQRPTHITFELVQLDSNQPVELVLWGSYPTTIHEIVGEIVGVVRDGECAIGIQALNVKTLGGYPNEESDIEPDSVEADDPGNYPGLPAELKNKQRWRGDTARLTANGSDLQAYCRNRDHARIISNWGWEKYDAPPFNDGGVIGSKIALFASPASESLSTLGAVEVSEGLPHPMLEGVWAKQSIHATDSYLIADFGEASIAHAIELTKRAGLRYLYQSSPFETWGHFELKRDLFPRGWDGFKYCVDEGRKAGIKVGFHMLSNFITTNDAYVTPKPDPRLAHIGTARLTAAIDPTQTEIPVDDPEYFQKHSALNTVVIGDELIQYEAVSAQSPWRLLQCKRGAFGTHASSHPIDATVGRLLDHDYKVFLTDTSLSIEVARNLARFCNHTGAQQTSLDGLEGNWSTGMGQYGCSLFTKTWWDEMRPEIREAFINDASMPHHFTWHIATRYNWGEPWYAGFRESQTMLRMKNQILYTRNLIPRMLGWFSLRKETTLEDAEWLGARSAGFDAGFALAISFESQAQQAAASGITIPADKLAILDAVKRWETARQSGAFPTHLKLSLQDVTREFHLVDIAPGEWELQPTNPAGPAVRVKSAPQGRVEKTDNP</sequence>
<feature type="region of interest" description="Disordered" evidence="1">
    <location>
        <begin position="636"/>
        <end position="663"/>
    </location>
</feature>
<protein>
    <submittedName>
        <fullName evidence="2">Uncharacterized protein</fullName>
    </submittedName>
</protein>
<name>A0ABW1EJP4_9BACT</name>
<gene>
    <name evidence="2" type="ORF">ACFPT7_19595</name>
</gene>
<dbReference type="EMBL" id="JBHSPH010000010">
    <property type="protein sequence ID" value="MFC5864521.1"/>
    <property type="molecule type" value="Genomic_DNA"/>
</dbReference>
<dbReference type="RefSeq" id="WP_263333056.1">
    <property type="nucleotide sequence ID" value="NZ_JAGSYH010000001.1"/>
</dbReference>
<evidence type="ECO:0000256" key="1">
    <source>
        <dbReference type="SAM" id="MobiDB-lite"/>
    </source>
</evidence>
<accession>A0ABW1EJP4</accession>
<reference evidence="3" key="1">
    <citation type="journal article" date="2019" name="Int. J. Syst. Evol. Microbiol.">
        <title>The Global Catalogue of Microorganisms (GCM) 10K type strain sequencing project: providing services to taxonomists for standard genome sequencing and annotation.</title>
        <authorList>
            <consortium name="The Broad Institute Genomics Platform"/>
            <consortium name="The Broad Institute Genome Sequencing Center for Infectious Disease"/>
            <person name="Wu L."/>
            <person name="Ma J."/>
        </authorList>
    </citation>
    <scope>NUCLEOTIDE SEQUENCE [LARGE SCALE GENOMIC DNA]</scope>
    <source>
        <strain evidence="3">JCM 4087</strain>
    </source>
</reference>